<feature type="region of interest" description="Disordered" evidence="1">
    <location>
        <begin position="1"/>
        <end position="41"/>
    </location>
</feature>
<reference evidence="2 3" key="1">
    <citation type="submission" date="2020-02" db="EMBL/GenBank/DDBJ databases">
        <title>Draft genome sequence of Haematococcus lacustris strain NIES-144.</title>
        <authorList>
            <person name="Morimoto D."/>
            <person name="Nakagawa S."/>
            <person name="Yoshida T."/>
            <person name="Sawayama S."/>
        </authorList>
    </citation>
    <scope>NUCLEOTIDE SEQUENCE [LARGE SCALE GENOMIC DNA]</scope>
    <source>
        <strain evidence="2 3">NIES-144</strain>
    </source>
</reference>
<accession>A0A699ZYB7</accession>
<proteinExistence type="predicted"/>
<evidence type="ECO:0000313" key="2">
    <source>
        <dbReference type="EMBL" id="GFH26200.1"/>
    </source>
</evidence>
<sequence>MAPGGSTAQADEVRLPAGLPAGPGPAQPQEVRADPALMASG</sequence>
<protein>
    <submittedName>
        <fullName evidence="2">Uncharacterized protein</fullName>
    </submittedName>
</protein>
<evidence type="ECO:0000256" key="1">
    <source>
        <dbReference type="SAM" id="MobiDB-lite"/>
    </source>
</evidence>
<keyword evidence="3" id="KW-1185">Reference proteome</keyword>
<dbReference type="EMBL" id="BLLF01003054">
    <property type="protein sequence ID" value="GFH26200.1"/>
    <property type="molecule type" value="Genomic_DNA"/>
</dbReference>
<feature type="non-terminal residue" evidence="2">
    <location>
        <position position="1"/>
    </location>
</feature>
<evidence type="ECO:0000313" key="3">
    <source>
        <dbReference type="Proteomes" id="UP000485058"/>
    </source>
</evidence>
<name>A0A699ZYB7_HAELA</name>
<comment type="caution">
    <text evidence="2">The sequence shown here is derived from an EMBL/GenBank/DDBJ whole genome shotgun (WGS) entry which is preliminary data.</text>
</comment>
<dbReference type="Proteomes" id="UP000485058">
    <property type="component" value="Unassembled WGS sequence"/>
</dbReference>
<organism evidence="2 3">
    <name type="scientific">Haematococcus lacustris</name>
    <name type="common">Green alga</name>
    <name type="synonym">Haematococcus pluvialis</name>
    <dbReference type="NCBI Taxonomy" id="44745"/>
    <lineage>
        <taxon>Eukaryota</taxon>
        <taxon>Viridiplantae</taxon>
        <taxon>Chlorophyta</taxon>
        <taxon>core chlorophytes</taxon>
        <taxon>Chlorophyceae</taxon>
        <taxon>CS clade</taxon>
        <taxon>Chlamydomonadales</taxon>
        <taxon>Haematococcaceae</taxon>
        <taxon>Haematococcus</taxon>
    </lineage>
</organism>
<dbReference type="AlphaFoldDB" id="A0A699ZYB7"/>
<gene>
    <name evidence="2" type="ORF">HaLaN_24306</name>
</gene>